<dbReference type="SUPFAM" id="SSF46785">
    <property type="entry name" value="Winged helix' DNA-binding domain"/>
    <property type="match status" value="1"/>
</dbReference>
<evidence type="ECO:0000256" key="2">
    <source>
        <dbReference type="ARBA" id="ARBA00023015"/>
    </source>
</evidence>
<dbReference type="Proteomes" id="UP000199651">
    <property type="component" value="Unassembled WGS sequence"/>
</dbReference>
<accession>A0A1H0S7C8</accession>
<reference evidence="9" key="1">
    <citation type="submission" date="2016-10" db="EMBL/GenBank/DDBJ databases">
        <authorList>
            <person name="Varghese N."/>
            <person name="Submissions S."/>
        </authorList>
    </citation>
    <scope>NUCLEOTIDE SEQUENCE [LARGE SCALE GENOMIC DNA]</scope>
    <source>
        <strain evidence="9">IBRC-M 10655</strain>
    </source>
</reference>
<proteinExistence type="inferred from homology"/>
<name>A0A1H0S7C8_9PSEU</name>
<dbReference type="Gene3D" id="3.40.190.10">
    <property type="entry name" value="Periplasmic binding protein-like II"/>
    <property type="match status" value="2"/>
</dbReference>
<dbReference type="FunFam" id="1.10.10.10:FF:000001">
    <property type="entry name" value="LysR family transcriptional regulator"/>
    <property type="match status" value="1"/>
</dbReference>
<protein>
    <recommendedName>
        <fullName evidence="6">Probable hydrogen peroxide-inducible genes activator</fullName>
    </recommendedName>
</protein>
<feature type="domain" description="HTH lysR-type" evidence="7">
    <location>
        <begin position="8"/>
        <end position="65"/>
    </location>
</feature>
<evidence type="ECO:0000256" key="4">
    <source>
        <dbReference type="ARBA" id="ARBA00023159"/>
    </source>
</evidence>
<dbReference type="InterPro" id="IPR036388">
    <property type="entry name" value="WH-like_DNA-bd_sf"/>
</dbReference>
<keyword evidence="9" id="KW-1185">Reference proteome</keyword>
<dbReference type="EMBL" id="FNJB01000008">
    <property type="protein sequence ID" value="SDP37663.1"/>
    <property type="molecule type" value="Genomic_DNA"/>
</dbReference>
<dbReference type="InterPro" id="IPR036390">
    <property type="entry name" value="WH_DNA-bd_sf"/>
</dbReference>
<dbReference type="InterPro" id="IPR005119">
    <property type="entry name" value="LysR_subst-bd"/>
</dbReference>
<dbReference type="SUPFAM" id="SSF53850">
    <property type="entry name" value="Periplasmic binding protein-like II"/>
    <property type="match status" value="1"/>
</dbReference>
<dbReference type="GO" id="GO:0003700">
    <property type="term" value="F:DNA-binding transcription factor activity"/>
    <property type="evidence" value="ECO:0007669"/>
    <property type="project" value="InterPro"/>
</dbReference>
<evidence type="ECO:0000313" key="9">
    <source>
        <dbReference type="Proteomes" id="UP000199651"/>
    </source>
</evidence>
<evidence type="ECO:0000256" key="5">
    <source>
        <dbReference type="ARBA" id="ARBA00023163"/>
    </source>
</evidence>
<sequence>MGINAGGPTLSQLRAFVAVAEFLHFTQAAAELGVSQPTLSAKLSGCEEALGSKLVERTTRKVMLTRAGERLLPHARTVLDALGALVSEADETRKPFRGTIRLGVIPTVAPYLLPTVLRGLAQAFPAMTVEVQEERTAALLDGLGAGRVDAAILAVPVDTRGLVVDPIFEEDFVLVAPRGHRLSTMDSFASDRLPELDVLLLEEGHCLRDQTLDICKGVNASGATRAASLTTLTQLVSAGMGVTVLPETAVAVEVKRAGLAVTRFAPPAPRRRIALVYRESACRGDEYEAIAAELRRVVRIRRLPVRLTGDQALAS</sequence>
<organism evidence="8 9">
    <name type="scientific">Actinokineospora alba</name>
    <dbReference type="NCBI Taxonomy" id="504798"/>
    <lineage>
        <taxon>Bacteria</taxon>
        <taxon>Bacillati</taxon>
        <taxon>Actinomycetota</taxon>
        <taxon>Actinomycetes</taxon>
        <taxon>Pseudonocardiales</taxon>
        <taxon>Pseudonocardiaceae</taxon>
        <taxon>Actinokineospora</taxon>
    </lineage>
</organism>
<keyword evidence="4" id="KW-0010">Activator</keyword>
<dbReference type="PANTHER" id="PTHR30346:SF26">
    <property type="entry name" value="HYDROGEN PEROXIDE-INDUCIBLE GENES ACTIVATOR"/>
    <property type="match status" value="1"/>
</dbReference>
<dbReference type="Gene3D" id="1.10.10.10">
    <property type="entry name" value="Winged helix-like DNA-binding domain superfamily/Winged helix DNA-binding domain"/>
    <property type="match status" value="1"/>
</dbReference>
<dbReference type="STRING" id="504798.SAMN05421871_105329"/>
<dbReference type="PRINTS" id="PR00039">
    <property type="entry name" value="HTHLYSR"/>
</dbReference>
<dbReference type="GO" id="GO:0003677">
    <property type="term" value="F:DNA binding"/>
    <property type="evidence" value="ECO:0007669"/>
    <property type="project" value="UniProtKB-KW"/>
</dbReference>
<dbReference type="CDD" id="cd08411">
    <property type="entry name" value="PBP2_OxyR"/>
    <property type="match status" value="1"/>
</dbReference>
<keyword evidence="5" id="KW-0804">Transcription</keyword>
<dbReference type="RefSeq" id="WP_091379100.1">
    <property type="nucleotide sequence ID" value="NZ_FNDV01000005.1"/>
</dbReference>
<evidence type="ECO:0000259" key="7">
    <source>
        <dbReference type="PROSITE" id="PS50931"/>
    </source>
</evidence>
<dbReference type="PROSITE" id="PS50931">
    <property type="entry name" value="HTH_LYSR"/>
    <property type="match status" value="1"/>
</dbReference>
<dbReference type="GO" id="GO:0032993">
    <property type="term" value="C:protein-DNA complex"/>
    <property type="evidence" value="ECO:0007669"/>
    <property type="project" value="TreeGrafter"/>
</dbReference>
<comment type="similarity">
    <text evidence="1">Belongs to the LysR transcriptional regulatory family.</text>
</comment>
<evidence type="ECO:0000256" key="3">
    <source>
        <dbReference type="ARBA" id="ARBA00023125"/>
    </source>
</evidence>
<dbReference type="InterPro" id="IPR000847">
    <property type="entry name" value="LysR_HTH_N"/>
</dbReference>
<keyword evidence="2" id="KW-0805">Transcription regulation</keyword>
<dbReference type="Pfam" id="PF03466">
    <property type="entry name" value="LysR_substrate"/>
    <property type="match status" value="1"/>
</dbReference>
<dbReference type="PANTHER" id="PTHR30346">
    <property type="entry name" value="TRANSCRIPTIONAL DUAL REGULATOR HCAR-RELATED"/>
    <property type="match status" value="1"/>
</dbReference>
<evidence type="ECO:0000256" key="6">
    <source>
        <dbReference type="ARBA" id="ARBA00040885"/>
    </source>
</evidence>
<keyword evidence="3" id="KW-0238">DNA-binding</keyword>
<dbReference type="Pfam" id="PF00126">
    <property type="entry name" value="HTH_1"/>
    <property type="match status" value="1"/>
</dbReference>
<dbReference type="OrthoDB" id="9775392at2"/>
<evidence type="ECO:0000313" key="8">
    <source>
        <dbReference type="EMBL" id="SDP37663.1"/>
    </source>
</evidence>
<gene>
    <name evidence="8" type="ORF">SAMN05192558_108318</name>
</gene>
<dbReference type="AlphaFoldDB" id="A0A1H0S7C8"/>
<evidence type="ECO:0000256" key="1">
    <source>
        <dbReference type="ARBA" id="ARBA00009437"/>
    </source>
</evidence>